<reference evidence="2" key="1">
    <citation type="submission" date="2016-11" db="UniProtKB">
        <authorList>
            <consortium name="WormBaseParasite"/>
        </authorList>
    </citation>
    <scope>IDENTIFICATION</scope>
</reference>
<dbReference type="Proteomes" id="UP000095280">
    <property type="component" value="Unplaced"/>
</dbReference>
<evidence type="ECO:0000313" key="2">
    <source>
        <dbReference type="WBParaSite" id="maker-unitig_26283-snap-gene-0.1-mRNA-1"/>
    </source>
</evidence>
<dbReference type="AlphaFoldDB" id="A0A1I8FAF4"/>
<accession>A0A1I8FAF4</accession>
<proteinExistence type="predicted"/>
<name>A0A1I8FAF4_9PLAT</name>
<sequence length="299" mass="32470">PASRPAAVQNLTLCSDLFDSNAPPPERDFHHGTVTNQAWNQPAIGLGKLTISATCYLLVNVSLPYQQVVGLYLRRNSLPTAAVRHDFFHRLVNVQSQKKAHALPVVHLAQTGCLVRVAISTIRPSFKSAPGNADLDYLTRPTDRLATAAASNLGACQSGVCHCFARGDIQRARRLLAGDGHQANEEAPRPAIANSSAALGYFAIYYWPFSGFSRIRICRIRFREEATGATYEDAVQVCSGNGYFDAASVVAHPQWKGLRTGSRALTECLDPLCSRQWALALAVNSAARLASHVRRSCAE</sequence>
<evidence type="ECO:0000313" key="1">
    <source>
        <dbReference type="Proteomes" id="UP000095280"/>
    </source>
</evidence>
<keyword evidence="1" id="KW-1185">Reference proteome</keyword>
<protein>
    <submittedName>
        <fullName evidence="2">SRCR domain-containing protein</fullName>
    </submittedName>
</protein>
<dbReference type="WBParaSite" id="maker-unitig_26283-snap-gene-0.1-mRNA-1">
    <property type="protein sequence ID" value="maker-unitig_26283-snap-gene-0.1-mRNA-1"/>
    <property type="gene ID" value="maker-unitig_26283-snap-gene-0.1"/>
</dbReference>
<organism evidence="1 2">
    <name type="scientific">Macrostomum lignano</name>
    <dbReference type="NCBI Taxonomy" id="282301"/>
    <lineage>
        <taxon>Eukaryota</taxon>
        <taxon>Metazoa</taxon>
        <taxon>Spiralia</taxon>
        <taxon>Lophotrochozoa</taxon>
        <taxon>Platyhelminthes</taxon>
        <taxon>Rhabditophora</taxon>
        <taxon>Macrostomorpha</taxon>
        <taxon>Macrostomida</taxon>
        <taxon>Macrostomidae</taxon>
        <taxon>Macrostomum</taxon>
    </lineage>
</organism>